<dbReference type="EMBL" id="FOBI01000011">
    <property type="protein sequence ID" value="SEL44606.1"/>
    <property type="molecule type" value="Genomic_DNA"/>
</dbReference>
<feature type="domain" description="TonB-dependent receptor plug" evidence="7">
    <location>
        <begin position="61"/>
        <end position="163"/>
    </location>
</feature>
<sequence>MKHFTFSKKHLAVCIAAIIGAGFNVQALAAEAEEATEQNDNMEVITVSGIRGSLLRSMSIKRDMSGVVDAISAEEMGKFPDTNLAESLQRITGVSVSRSNGEGSQITVRGFGPDFNLVTLNGRQMAGTGFTRSFNFENLSSEGVSSLQIMKTARAEVPTGGLGATVNIVTAKPLQNQGEKFSFMAKGMHDSSVVAGDDITPEVAGIYSNTFADDRFGVSANFSYHRRDFQRQSANVRSWLVNPSLSLDENNIIDNRHMDAEGNVIGQFFDPSVGENGEYIAASFFPQEISFAKDDIQRERTNAQVTLQFAASDDLIFTLDHTVSNAVTGNNSLSWGMWNGSFGGNANAYELDENGTAIYYNSAGDDGSFTSFRETNEVDSKATGLNIEWYATDNLSFTLDAHTSKTTTDNGKDKGLGANARVILGSADLANKEYFFRDGDIPGFNINWNNGSQEISPNQIGSNFSIFTRTPGESEVSQIQLDGELLIDTNFGLETLKFGSAYTKQTLSGWGGSNNANAPGFNNGTFAEIFPDSMFERVDLGDFLDQFAFGAGGVAPGYAYTFNLDEAFTRQALFLTQDVVGSDVYQVGTFDGFPVNKVEEETISVYLSSDWAFQVSGYDVQVNLGVRYEETDIVSPAKSRVAEQVYWAGGSEWMTEFASGGELVTVDYEGKYDLLLPMLDIKVDLSDELVARASWGQTITRPTLGDMLGNLSLTSSPKLNSRSGSRGNPNLQPFKSTNVDLTLEYYYGDASYAAVGLFWKDVDDWIDNAEVKTTFDGLHDVYLGQRWNNAVAAIEGRGEQATDAAIYNEIVANGVGIGENNRILPDSGSDPLIEWTISSPENVGSRKVNGIEVAIQHLFGESGFGAGFNATFVDGDVEYDNYVLASQAVLSGLSDSANLQGFYEKDGLSVKITAAWRDQYLIGQGLPDAAGAPPQYAEEYLQWDLSVNYDVNDNMTVFFEGVNLSNETERTFSRFQSQFLSAAQYGPRYTLGFRYTMDN</sequence>
<dbReference type="GO" id="GO:0009279">
    <property type="term" value="C:cell outer membrane"/>
    <property type="evidence" value="ECO:0007669"/>
    <property type="project" value="UniProtKB-SubCell"/>
</dbReference>
<dbReference type="NCBIfam" id="TIGR01782">
    <property type="entry name" value="TonB-Xanth-Caul"/>
    <property type="match status" value="1"/>
</dbReference>
<evidence type="ECO:0000259" key="7">
    <source>
        <dbReference type="Pfam" id="PF07715"/>
    </source>
</evidence>
<organism evidence="8 9">
    <name type="scientific">Colwellia chukchiensis</name>
    <dbReference type="NCBI Taxonomy" id="641665"/>
    <lineage>
        <taxon>Bacteria</taxon>
        <taxon>Pseudomonadati</taxon>
        <taxon>Pseudomonadota</taxon>
        <taxon>Gammaproteobacteria</taxon>
        <taxon>Alteromonadales</taxon>
        <taxon>Colwelliaceae</taxon>
        <taxon>Colwellia</taxon>
    </lineage>
</organism>
<evidence type="ECO:0000256" key="2">
    <source>
        <dbReference type="ARBA" id="ARBA00023136"/>
    </source>
</evidence>
<dbReference type="STRING" id="641665.GCA_002104455_00919"/>
<dbReference type="InterPro" id="IPR010104">
    <property type="entry name" value="TonB_rcpt_bac"/>
</dbReference>
<accession>A0A1H7Q9Q4</accession>
<dbReference type="Gene3D" id="2.40.170.20">
    <property type="entry name" value="TonB-dependent receptor, beta-barrel domain"/>
    <property type="match status" value="1"/>
</dbReference>
<dbReference type="InterPro" id="IPR036942">
    <property type="entry name" value="Beta-barrel_TonB_sf"/>
</dbReference>
<dbReference type="Proteomes" id="UP000199297">
    <property type="component" value="Unassembled WGS sequence"/>
</dbReference>
<evidence type="ECO:0000256" key="4">
    <source>
        <dbReference type="RuleBase" id="RU003357"/>
    </source>
</evidence>
<keyword evidence="4" id="KW-0798">TonB box</keyword>
<proteinExistence type="inferred from homology"/>
<feature type="chain" id="PRO_5011714659" evidence="5">
    <location>
        <begin position="30"/>
        <end position="999"/>
    </location>
</feature>
<keyword evidence="8" id="KW-0675">Receptor</keyword>
<dbReference type="PANTHER" id="PTHR40980">
    <property type="entry name" value="PLUG DOMAIN-CONTAINING PROTEIN"/>
    <property type="match status" value="1"/>
</dbReference>
<feature type="signal peptide" evidence="5">
    <location>
        <begin position="1"/>
        <end position="29"/>
    </location>
</feature>
<dbReference type="PANTHER" id="PTHR40980:SF3">
    <property type="entry name" value="TONB-DEPENDENT RECEPTOR-LIKE BETA-BARREL DOMAIN-CONTAINING PROTEIN"/>
    <property type="match status" value="1"/>
</dbReference>
<keyword evidence="3" id="KW-0998">Cell outer membrane</keyword>
<gene>
    <name evidence="8" type="ORF">SAMN05216262_11126</name>
</gene>
<evidence type="ECO:0000313" key="8">
    <source>
        <dbReference type="EMBL" id="SEL44606.1"/>
    </source>
</evidence>
<dbReference type="SUPFAM" id="SSF56935">
    <property type="entry name" value="Porins"/>
    <property type="match status" value="1"/>
</dbReference>
<name>A0A1H7Q9Q4_9GAMM</name>
<dbReference type="InterPro" id="IPR000531">
    <property type="entry name" value="Beta-barrel_TonB"/>
</dbReference>
<evidence type="ECO:0000256" key="5">
    <source>
        <dbReference type="SAM" id="SignalP"/>
    </source>
</evidence>
<dbReference type="Pfam" id="PF00593">
    <property type="entry name" value="TonB_dep_Rec_b-barrel"/>
    <property type="match status" value="1"/>
</dbReference>
<keyword evidence="2 4" id="KW-0472">Membrane</keyword>
<evidence type="ECO:0000313" key="9">
    <source>
        <dbReference type="Proteomes" id="UP000199297"/>
    </source>
</evidence>
<reference evidence="9" key="1">
    <citation type="submission" date="2016-10" db="EMBL/GenBank/DDBJ databases">
        <authorList>
            <person name="Varghese N."/>
            <person name="Submissions S."/>
        </authorList>
    </citation>
    <scope>NUCLEOTIDE SEQUENCE [LARGE SCALE GENOMIC DNA]</scope>
    <source>
        <strain evidence="9">CGMCC 1.9127</strain>
    </source>
</reference>
<comment type="similarity">
    <text evidence="4">Belongs to the TonB-dependent receptor family.</text>
</comment>
<comment type="subcellular location">
    <subcellularLocation>
        <location evidence="1 4">Cell outer membrane</location>
    </subcellularLocation>
</comment>
<evidence type="ECO:0000256" key="1">
    <source>
        <dbReference type="ARBA" id="ARBA00004442"/>
    </source>
</evidence>
<dbReference type="Gene3D" id="2.170.130.10">
    <property type="entry name" value="TonB-dependent receptor, plug domain"/>
    <property type="match status" value="1"/>
</dbReference>
<dbReference type="InterPro" id="IPR012910">
    <property type="entry name" value="Plug_dom"/>
</dbReference>
<feature type="domain" description="TonB-dependent receptor-like beta-barrel" evidence="6">
    <location>
        <begin position="437"/>
        <end position="964"/>
    </location>
</feature>
<protein>
    <submittedName>
        <fullName evidence="8">TonB-dependent receptor</fullName>
    </submittedName>
</protein>
<keyword evidence="5" id="KW-0732">Signal</keyword>
<dbReference type="AlphaFoldDB" id="A0A1H7Q9Q4"/>
<evidence type="ECO:0000259" key="6">
    <source>
        <dbReference type="Pfam" id="PF00593"/>
    </source>
</evidence>
<dbReference type="Pfam" id="PF07715">
    <property type="entry name" value="Plug"/>
    <property type="match status" value="1"/>
</dbReference>
<keyword evidence="9" id="KW-1185">Reference proteome</keyword>
<dbReference type="RefSeq" id="WP_085285310.1">
    <property type="nucleotide sequence ID" value="NZ_FOBI01000011.1"/>
</dbReference>
<dbReference type="OrthoDB" id="8727862at2"/>
<evidence type="ECO:0000256" key="3">
    <source>
        <dbReference type="ARBA" id="ARBA00023237"/>
    </source>
</evidence>
<dbReference type="InterPro" id="IPR037066">
    <property type="entry name" value="Plug_dom_sf"/>
</dbReference>